<dbReference type="PANTHER" id="PTHR42832:SF3">
    <property type="entry name" value="L-GLUTAMINE--4-(METHYLSULFANYL)-2-OXOBUTANOATE AMINOTRANSFERASE"/>
    <property type="match status" value="1"/>
</dbReference>
<dbReference type="InterPro" id="IPR004839">
    <property type="entry name" value="Aminotransferase_I/II_large"/>
</dbReference>
<dbReference type="GO" id="GO:0008483">
    <property type="term" value="F:transaminase activity"/>
    <property type="evidence" value="ECO:0007669"/>
    <property type="project" value="UniProtKB-KW"/>
</dbReference>
<sequence length="381" mass="42629">MIEVANRLQTVEEYYFSKKLREVGLLIASGKPIISLGIGSPDLQPPKKVLDAISESFQDANAHKYQSYQGLPELRNAISKFYKAHFSVSLSPNTEILPLMGSKEGIMHISMAYLNEGDEVLIPNPGYPTYQSVTKLVGAKGVLYELDEANNWQPDFAALEKTDLTKVKIMWVNYPHMPTGAQPSKTVFEDLVAFGKRHNILIVNDNPYSFILNDEPKSILSVEGAKDVCLELNSLSKTFNMAGWRVGMVVGDSVHIKNILKVKSNMDSGMFYGIQKGAVEALKCSKMWFATLNNVYKERRDLVWKLADALNCTYDKNATGMFVWAKLPAYLKSEEFIDLVLKENHIFITPGTVFGTKGEGYIRFSLCASTENIEEAIARVE</sequence>
<evidence type="ECO:0000256" key="4">
    <source>
        <dbReference type="RuleBase" id="RU000481"/>
    </source>
</evidence>
<protein>
    <recommendedName>
        <fullName evidence="4">Aminotransferase</fullName>
        <ecNumber evidence="4">2.6.1.-</ecNumber>
    </recommendedName>
</protein>
<dbReference type="Proteomes" id="UP000636004">
    <property type="component" value="Unassembled WGS sequence"/>
</dbReference>
<dbReference type="InterPro" id="IPR050881">
    <property type="entry name" value="LL-DAP_aminotransferase"/>
</dbReference>
<reference evidence="6" key="2">
    <citation type="submission" date="2020-09" db="EMBL/GenBank/DDBJ databases">
        <authorList>
            <person name="Sun Q."/>
            <person name="Kim S."/>
        </authorList>
    </citation>
    <scope>NUCLEOTIDE SEQUENCE</scope>
    <source>
        <strain evidence="6">KCTC 12710</strain>
    </source>
</reference>
<keyword evidence="2 4" id="KW-0032">Aminotransferase</keyword>
<comment type="caution">
    <text evidence="6">The sequence shown here is derived from an EMBL/GenBank/DDBJ whole genome shotgun (WGS) entry which is preliminary data.</text>
</comment>
<comment type="cofactor">
    <cofactor evidence="1 4">
        <name>pyridoxal 5'-phosphate</name>
        <dbReference type="ChEBI" id="CHEBI:597326"/>
    </cofactor>
</comment>
<dbReference type="RefSeq" id="WP_189359460.1">
    <property type="nucleotide sequence ID" value="NZ_BMWZ01000002.1"/>
</dbReference>
<reference evidence="6" key="1">
    <citation type="journal article" date="2014" name="Int. J. Syst. Evol. Microbiol.">
        <title>Complete genome sequence of Corynebacterium casei LMG S-19264T (=DSM 44701T), isolated from a smear-ripened cheese.</title>
        <authorList>
            <consortium name="US DOE Joint Genome Institute (JGI-PGF)"/>
            <person name="Walter F."/>
            <person name="Albersmeier A."/>
            <person name="Kalinowski J."/>
            <person name="Ruckert C."/>
        </authorList>
    </citation>
    <scope>NUCLEOTIDE SEQUENCE</scope>
    <source>
        <strain evidence="6">KCTC 12710</strain>
    </source>
</reference>
<dbReference type="AlphaFoldDB" id="A0A918QTS2"/>
<dbReference type="Gene3D" id="3.90.1150.10">
    <property type="entry name" value="Aspartate Aminotransferase, domain 1"/>
    <property type="match status" value="1"/>
</dbReference>
<feature type="domain" description="Aminotransferase class I/classII large" evidence="5">
    <location>
        <begin position="32"/>
        <end position="380"/>
    </location>
</feature>
<evidence type="ECO:0000256" key="3">
    <source>
        <dbReference type="ARBA" id="ARBA00022679"/>
    </source>
</evidence>
<evidence type="ECO:0000259" key="5">
    <source>
        <dbReference type="Pfam" id="PF00155"/>
    </source>
</evidence>
<proteinExistence type="inferred from homology"/>
<dbReference type="EC" id="2.6.1.-" evidence="4"/>
<dbReference type="Pfam" id="PF00155">
    <property type="entry name" value="Aminotran_1_2"/>
    <property type="match status" value="1"/>
</dbReference>
<dbReference type="PANTHER" id="PTHR42832">
    <property type="entry name" value="AMINO ACID AMINOTRANSFERASE"/>
    <property type="match status" value="1"/>
</dbReference>
<dbReference type="Gene3D" id="3.40.640.10">
    <property type="entry name" value="Type I PLP-dependent aspartate aminotransferase-like (Major domain)"/>
    <property type="match status" value="1"/>
</dbReference>
<keyword evidence="3 4" id="KW-0808">Transferase</keyword>
<evidence type="ECO:0000256" key="1">
    <source>
        <dbReference type="ARBA" id="ARBA00001933"/>
    </source>
</evidence>
<organism evidence="6 7">
    <name type="scientific">Algibacter mikhailovii</name>
    <dbReference type="NCBI Taxonomy" id="425498"/>
    <lineage>
        <taxon>Bacteria</taxon>
        <taxon>Pseudomonadati</taxon>
        <taxon>Bacteroidota</taxon>
        <taxon>Flavobacteriia</taxon>
        <taxon>Flavobacteriales</taxon>
        <taxon>Flavobacteriaceae</taxon>
        <taxon>Algibacter</taxon>
    </lineage>
</organism>
<dbReference type="SUPFAM" id="SSF53383">
    <property type="entry name" value="PLP-dependent transferases"/>
    <property type="match status" value="1"/>
</dbReference>
<dbReference type="EMBL" id="BMWZ01000002">
    <property type="protein sequence ID" value="GGZ73052.1"/>
    <property type="molecule type" value="Genomic_DNA"/>
</dbReference>
<dbReference type="GO" id="GO:0030170">
    <property type="term" value="F:pyridoxal phosphate binding"/>
    <property type="evidence" value="ECO:0007669"/>
    <property type="project" value="InterPro"/>
</dbReference>
<evidence type="ECO:0000313" key="7">
    <source>
        <dbReference type="Proteomes" id="UP000636004"/>
    </source>
</evidence>
<dbReference type="InterPro" id="IPR015421">
    <property type="entry name" value="PyrdxlP-dep_Trfase_major"/>
</dbReference>
<gene>
    <name evidence="6" type="primary">aspC3</name>
    <name evidence="6" type="ORF">GCM10007028_07680</name>
</gene>
<evidence type="ECO:0000313" key="6">
    <source>
        <dbReference type="EMBL" id="GGZ73052.1"/>
    </source>
</evidence>
<dbReference type="InterPro" id="IPR015422">
    <property type="entry name" value="PyrdxlP-dep_Trfase_small"/>
</dbReference>
<name>A0A918QTS2_9FLAO</name>
<dbReference type="PROSITE" id="PS00105">
    <property type="entry name" value="AA_TRANSFER_CLASS_1"/>
    <property type="match status" value="1"/>
</dbReference>
<comment type="similarity">
    <text evidence="4">Belongs to the class-I pyridoxal-phosphate-dependent aminotransferase family.</text>
</comment>
<dbReference type="InterPro" id="IPR015424">
    <property type="entry name" value="PyrdxlP-dep_Trfase"/>
</dbReference>
<dbReference type="CDD" id="cd00609">
    <property type="entry name" value="AAT_like"/>
    <property type="match status" value="1"/>
</dbReference>
<keyword evidence="7" id="KW-1185">Reference proteome</keyword>
<evidence type="ECO:0000256" key="2">
    <source>
        <dbReference type="ARBA" id="ARBA00022576"/>
    </source>
</evidence>
<accession>A0A918QTS2</accession>
<dbReference type="InterPro" id="IPR004838">
    <property type="entry name" value="NHTrfase_class1_PyrdxlP-BS"/>
</dbReference>